<proteinExistence type="inferred from homology"/>
<reference evidence="8 9" key="1">
    <citation type="submission" date="2019-07" db="EMBL/GenBank/DDBJ databases">
        <title>Rufibacter sp. nov., isolated from lake sediment.</title>
        <authorList>
            <person name="Qu J.-H."/>
        </authorList>
    </citation>
    <scope>NUCLEOTIDE SEQUENCE [LARGE SCALE GENOMIC DNA]</scope>
    <source>
        <strain evidence="8 9">NBS58-1</strain>
    </source>
</reference>
<dbReference type="EC" id="2.6.1.-" evidence="6"/>
<evidence type="ECO:0000259" key="7">
    <source>
        <dbReference type="Pfam" id="PF00155"/>
    </source>
</evidence>
<evidence type="ECO:0000256" key="1">
    <source>
        <dbReference type="ARBA" id="ARBA00001933"/>
    </source>
</evidence>
<organism evidence="8 9">
    <name type="scientific">Rufibacter hautae</name>
    <dbReference type="NCBI Taxonomy" id="2595005"/>
    <lineage>
        <taxon>Bacteria</taxon>
        <taxon>Pseudomonadati</taxon>
        <taxon>Bacteroidota</taxon>
        <taxon>Cytophagia</taxon>
        <taxon>Cytophagales</taxon>
        <taxon>Hymenobacteraceae</taxon>
        <taxon>Rufibacter</taxon>
    </lineage>
</organism>
<dbReference type="Gene3D" id="3.90.1150.10">
    <property type="entry name" value="Aspartate Aminotransferase, domain 1"/>
    <property type="match status" value="1"/>
</dbReference>
<evidence type="ECO:0000256" key="2">
    <source>
        <dbReference type="ARBA" id="ARBA00007441"/>
    </source>
</evidence>
<evidence type="ECO:0000313" key="9">
    <source>
        <dbReference type="Proteomes" id="UP000324133"/>
    </source>
</evidence>
<comment type="cofactor">
    <cofactor evidence="1 6">
        <name>pyridoxal 5'-phosphate</name>
        <dbReference type="ChEBI" id="CHEBI:597326"/>
    </cofactor>
</comment>
<comment type="caution">
    <text evidence="8">The sequence shown here is derived from an EMBL/GenBank/DDBJ whole genome shotgun (WGS) entry which is preliminary data.</text>
</comment>
<dbReference type="PANTHER" id="PTHR46383:SF1">
    <property type="entry name" value="ASPARTATE AMINOTRANSFERASE"/>
    <property type="match status" value="1"/>
</dbReference>
<protein>
    <recommendedName>
        <fullName evidence="6">Aminotransferase</fullName>
        <ecNumber evidence="6">2.6.1.-</ecNumber>
    </recommendedName>
</protein>
<accession>A0A5B6TC49</accession>
<name>A0A5B6TC49_9BACT</name>
<evidence type="ECO:0000256" key="4">
    <source>
        <dbReference type="ARBA" id="ARBA00022679"/>
    </source>
</evidence>
<evidence type="ECO:0000256" key="6">
    <source>
        <dbReference type="RuleBase" id="RU000481"/>
    </source>
</evidence>
<dbReference type="InterPro" id="IPR004838">
    <property type="entry name" value="NHTrfase_class1_PyrdxlP-BS"/>
</dbReference>
<dbReference type="GO" id="GO:0008483">
    <property type="term" value="F:transaminase activity"/>
    <property type="evidence" value="ECO:0007669"/>
    <property type="project" value="UniProtKB-KW"/>
</dbReference>
<dbReference type="PANTHER" id="PTHR46383">
    <property type="entry name" value="ASPARTATE AMINOTRANSFERASE"/>
    <property type="match status" value="1"/>
</dbReference>
<dbReference type="EMBL" id="VKKY01000003">
    <property type="protein sequence ID" value="KAA3437200.1"/>
    <property type="molecule type" value="Genomic_DNA"/>
</dbReference>
<evidence type="ECO:0000256" key="3">
    <source>
        <dbReference type="ARBA" id="ARBA00022576"/>
    </source>
</evidence>
<dbReference type="InterPro" id="IPR015422">
    <property type="entry name" value="PyrdxlP-dep_Trfase_small"/>
</dbReference>
<dbReference type="GO" id="GO:0006520">
    <property type="term" value="P:amino acid metabolic process"/>
    <property type="evidence" value="ECO:0007669"/>
    <property type="project" value="InterPro"/>
</dbReference>
<feature type="domain" description="Aminotransferase class I/classII large" evidence="7">
    <location>
        <begin position="37"/>
        <end position="394"/>
    </location>
</feature>
<dbReference type="AlphaFoldDB" id="A0A5B6TC49"/>
<dbReference type="FunFam" id="3.40.640.10:FF:000033">
    <property type="entry name" value="Aspartate aminotransferase"/>
    <property type="match status" value="1"/>
</dbReference>
<dbReference type="Proteomes" id="UP000324133">
    <property type="component" value="Unassembled WGS sequence"/>
</dbReference>
<keyword evidence="3 6" id="KW-0032">Aminotransferase</keyword>
<dbReference type="Pfam" id="PF00155">
    <property type="entry name" value="Aminotran_1_2"/>
    <property type="match status" value="1"/>
</dbReference>
<dbReference type="SUPFAM" id="SSF53383">
    <property type="entry name" value="PLP-dependent transferases"/>
    <property type="match status" value="1"/>
</dbReference>
<evidence type="ECO:0000256" key="5">
    <source>
        <dbReference type="ARBA" id="ARBA00022898"/>
    </source>
</evidence>
<dbReference type="InterPro" id="IPR015421">
    <property type="entry name" value="PyrdxlP-dep_Trfase_major"/>
</dbReference>
<keyword evidence="5" id="KW-0663">Pyridoxal phosphate</keyword>
<dbReference type="InterPro" id="IPR004839">
    <property type="entry name" value="Aminotransferase_I/II_large"/>
</dbReference>
<dbReference type="PROSITE" id="PS00105">
    <property type="entry name" value="AA_TRANSFER_CLASS_1"/>
    <property type="match status" value="1"/>
</dbReference>
<dbReference type="RefSeq" id="WP_149093140.1">
    <property type="nucleotide sequence ID" value="NZ_VKKY01000003.1"/>
</dbReference>
<dbReference type="InterPro" id="IPR050596">
    <property type="entry name" value="AspAT/PAT-like"/>
</dbReference>
<keyword evidence="4 6" id="KW-0808">Transferase</keyword>
<dbReference type="GO" id="GO:0030170">
    <property type="term" value="F:pyridoxal phosphate binding"/>
    <property type="evidence" value="ECO:0007669"/>
    <property type="project" value="InterPro"/>
</dbReference>
<evidence type="ECO:0000313" key="8">
    <source>
        <dbReference type="EMBL" id="KAA3437200.1"/>
    </source>
</evidence>
<dbReference type="Gene3D" id="3.40.640.10">
    <property type="entry name" value="Type I PLP-dependent aspartate aminotransferase-like (Major domain)"/>
    <property type="match status" value="1"/>
</dbReference>
<keyword evidence="9" id="KW-1185">Reference proteome</keyword>
<dbReference type="InterPro" id="IPR015424">
    <property type="entry name" value="PyrdxlP-dep_Trfase"/>
</dbReference>
<sequence>MLTTEQKVLSDRITSLAESQTIAMAKKARELAAKGVDVINLSFGEPDFQTPQYIKDAAKKAIDDGYTFYTPVAGYPDLRKAIVEKLRRDNGLEYGPENIVVSTGAKQSIANAVMCLVNPGDEVIIISPYWVSYEEVVKLAEGIPVPVRGALENDYKITAQQLEDAITANTKLVMYSSPCNPTGSVFTKEELASFAAILEKHPQVHVIADEIYEYINFTGEHYSLARFETIKDRVITVNGFSKGYAMTGWRVGYIAAHKDIADACDKMQSQITSGTCSIAQKAAQGALEGGRSSAEEMSASYLRRRDLVLGLMNDIPGFKTYVPQGAFYIFPDVSAFFGKSAGDIKIENANDLAMYLLNDAHVSLVEGGAFGAPECIRFSFAASDAKLIEALERIKASLAKLS</sequence>
<dbReference type="CDD" id="cd00609">
    <property type="entry name" value="AAT_like"/>
    <property type="match status" value="1"/>
</dbReference>
<dbReference type="OrthoDB" id="1489696at2"/>
<gene>
    <name evidence="8" type="ORF">FOA19_19900</name>
</gene>
<comment type="similarity">
    <text evidence="2 6">Belongs to the class-I pyridoxal-phosphate-dependent aminotransferase family.</text>
</comment>